<comment type="caution">
    <text evidence="2">The sequence shown here is derived from an EMBL/GenBank/DDBJ whole genome shotgun (WGS) entry which is preliminary data.</text>
</comment>
<gene>
    <name evidence="2" type="ORF">ASZ90_005380</name>
</gene>
<feature type="domain" description="DUF58" evidence="1">
    <location>
        <begin position="42"/>
        <end position="250"/>
    </location>
</feature>
<dbReference type="InterPro" id="IPR036465">
    <property type="entry name" value="vWFA_dom_sf"/>
</dbReference>
<dbReference type="PANTHER" id="PTHR33608">
    <property type="entry name" value="BLL2464 PROTEIN"/>
    <property type="match status" value="1"/>
</dbReference>
<sequence length="291" mass="34026">MLTKELLKQVRQIEIRTRGIVNEVFSGEYHSVFKGRGMEFSEVREYQIGDDIRNIDWNVTARFGHPYIKIFEEERELTVMLLIDMSGSLLFGSAEKTKQRIAAELSAVLAFSALKNNDKVGLILFTDQIEKFVPPRKGRSHVLRIIRDILSFEPQGNQTNMRSALEYFNSAIKKKSIAFLISDFMDEGYEKIIRIVGKKHDLIGIVLEDPREKELPKAGLIKFKDAETGEIRVIDTSSKIVRDEFYTFRKYNEEKRTQLFRSSRIDKIEVNTDKSYVKPLVDFFRLREKRW</sequence>
<evidence type="ECO:0000313" key="2">
    <source>
        <dbReference type="EMBL" id="KUG24798.1"/>
    </source>
</evidence>
<dbReference type="Pfam" id="PF01882">
    <property type="entry name" value="DUF58"/>
    <property type="match status" value="1"/>
</dbReference>
<protein>
    <recommendedName>
        <fullName evidence="1">DUF58 domain-containing protein</fullName>
    </recommendedName>
</protein>
<name>A0A0W8FVP5_9ZZZZ</name>
<dbReference type="EMBL" id="LNQE01000817">
    <property type="protein sequence ID" value="KUG24798.1"/>
    <property type="molecule type" value="Genomic_DNA"/>
</dbReference>
<organism evidence="2">
    <name type="scientific">hydrocarbon metagenome</name>
    <dbReference type="NCBI Taxonomy" id="938273"/>
    <lineage>
        <taxon>unclassified sequences</taxon>
        <taxon>metagenomes</taxon>
        <taxon>ecological metagenomes</taxon>
    </lineage>
</organism>
<dbReference type="AlphaFoldDB" id="A0A0W8FVP5"/>
<dbReference type="InterPro" id="IPR002881">
    <property type="entry name" value="DUF58"/>
</dbReference>
<dbReference type="CDD" id="cd00198">
    <property type="entry name" value="vWFA"/>
    <property type="match status" value="1"/>
</dbReference>
<dbReference type="Gene3D" id="3.40.50.410">
    <property type="entry name" value="von Willebrand factor, type A domain"/>
    <property type="match status" value="1"/>
</dbReference>
<dbReference type="SUPFAM" id="SSF53300">
    <property type="entry name" value="vWA-like"/>
    <property type="match status" value="1"/>
</dbReference>
<accession>A0A0W8FVP5</accession>
<proteinExistence type="predicted"/>
<dbReference type="PANTHER" id="PTHR33608:SF6">
    <property type="entry name" value="BLL2464 PROTEIN"/>
    <property type="match status" value="1"/>
</dbReference>
<evidence type="ECO:0000259" key="1">
    <source>
        <dbReference type="Pfam" id="PF01882"/>
    </source>
</evidence>
<reference evidence="2" key="1">
    <citation type="journal article" date="2015" name="Proc. Natl. Acad. Sci. U.S.A.">
        <title>Networks of energetic and metabolic interactions define dynamics in microbial communities.</title>
        <authorList>
            <person name="Embree M."/>
            <person name="Liu J.K."/>
            <person name="Al-Bassam M.M."/>
            <person name="Zengler K."/>
        </authorList>
    </citation>
    <scope>NUCLEOTIDE SEQUENCE</scope>
</reference>